<dbReference type="EMBL" id="BNDY01000016">
    <property type="protein sequence ID" value="GHI39826.1"/>
    <property type="molecule type" value="Genomic_DNA"/>
</dbReference>
<accession>A0ABQ3QRB6</accession>
<dbReference type="PANTHER" id="PTHR46648:SF1">
    <property type="entry name" value="ADENOSINE 5'-MONOPHOSPHORAMIDASE HNT1"/>
    <property type="match status" value="1"/>
</dbReference>
<evidence type="ECO:0000256" key="2">
    <source>
        <dbReference type="SAM" id="MobiDB-lite"/>
    </source>
</evidence>
<proteinExistence type="predicted"/>
<dbReference type="PROSITE" id="PS51084">
    <property type="entry name" value="HIT_2"/>
    <property type="match status" value="1"/>
</dbReference>
<evidence type="ECO:0000313" key="4">
    <source>
        <dbReference type="EMBL" id="GHI39826.1"/>
    </source>
</evidence>
<dbReference type="RefSeq" id="WP_023543983.1">
    <property type="nucleotide sequence ID" value="NZ_BNDY01000016.1"/>
</dbReference>
<keyword evidence="5" id="KW-1185">Reference proteome</keyword>
<dbReference type="InterPro" id="IPR011146">
    <property type="entry name" value="HIT-like"/>
</dbReference>
<feature type="short sequence motif" description="Histidine triad motif" evidence="1">
    <location>
        <begin position="216"/>
        <end position="220"/>
    </location>
</feature>
<name>A0ABQ3QRB6_9ACTN</name>
<reference evidence="4" key="1">
    <citation type="submission" date="2024-05" db="EMBL/GenBank/DDBJ databases">
        <title>Whole genome shotgun sequence of Streptomyces violascens NBRC 12920.</title>
        <authorList>
            <person name="Komaki H."/>
            <person name="Tamura T."/>
        </authorList>
    </citation>
    <scope>NUCLEOTIDE SEQUENCE</scope>
    <source>
        <strain evidence="4">NBRC 12920</strain>
    </source>
</reference>
<feature type="region of interest" description="Disordered" evidence="2">
    <location>
        <begin position="228"/>
        <end position="250"/>
    </location>
</feature>
<dbReference type="InterPro" id="IPR036265">
    <property type="entry name" value="HIT-like_sf"/>
</dbReference>
<dbReference type="Proteomes" id="UP001050808">
    <property type="component" value="Unassembled WGS sequence"/>
</dbReference>
<comment type="caution">
    <text evidence="4">The sequence shown here is derived from an EMBL/GenBank/DDBJ whole genome shotgun (WGS) entry which is preliminary data.</text>
</comment>
<dbReference type="SUPFAM" id="SSF54197">
    <property type="entry name" value="HIT-like"/>
    <property type="match status" value="1"/>
</dbReference>
<evidence type="ECO:0000313" key="5">
    <source>
        <dbReference type="Proteomes" id="UP001050808"/>
    </source>
</evidence>
<organism evidence="4 5">
    <name type="scientific">Streptomyces violascens</name>
    <dbReference type="NCBI Taxonomy" id="67381"/>
    <lineage>
        <taxon>Bacteria</taxon>
        <taxon>Bacillati</taxon>
        <taxon>Actinomycetota</taxon>
        <taxon>Actinomycetes</taxon>
        <taxon>Kitasatosporales</taxon>
        <taxon>Streptomycetaceae</taxon>
        <taxon>Streptomyces</taxon>
    </lineage>
</organism>
<dbReference type="Pfam" id="PF01230">
    <property type="entry name" value="HIT"/>
    <property type="match status" value="1"/>
</dbReference>
<gene>
    <name evidence="4" type="ORF">Sviol_42340</name>
</gene>
<evidence type="ECO:0000259" key="3">
    <source>
        <dbReference type="PROSITE" id="PS51084"/>
    </source>
</evidence>
<dbReference type="PRINTS" id="PR00332">
    <property type="entry name" value="HISTRIAD"/>
</dbReference>
<sequence length="250" mass="26824">MTADTGPGPRGLDLYRQLADLQHESDRLRVAAAARMAFEDVVARHNEIGWKDGVDPREAEAIREEAAEYLSGRRPVPLPISSAELIAHARRRIEVLGRLVEAGVEEAAEGIAEAEAELADELRKVEAAGCVFCSIAAGIAPATVVRDWGDVLAIRPRGGVNEGHLLVIPRTHVENAGTDPKVSGRVMECAAELMAEHPAANIITSKGAEATQTVYHLHMHVVPRAAEDGLPLPWTPQQTAAAARQTEGEK</sequence>
<dbReference type="InterPro" id="IPR001310">
    <property type="entry name" value="Histidine_triad_HIT"/>
</dbReference>
<feature type="domain" description="HIT" evidence="3">
    <location>
        <begin position="131"/>
        <end position="231"/>
    </location>
</feature>
<dbReference type="Gene3D" id="3.30.428.10">
    <property type="entry name" value="HIT-like"/>
    <property type="match status" value="1"/>
</dbReference>
<evidence type="ECO:0000256" key="1">
    <source>
        <dbReference type="PROSITE-ProRule" id="PRU00464"/>
    </source>
</evidence>
<dbReference type="PANTHER" id="PTHR46648">
    <property type="entry name" value="HIT FAMILY PROTEIN 1"/>
    <property type="match status" value="1"/>
</dbReference>
<feature type="compositionally biased region" description="Low complexity" evidence="2">
    <location>
        <begin position="235"/>
        <end position="250"/>
    </location>
</feature>
<protein>
    <recommendedName>
        <fullName evidence="3">HIT domain-containing protein</fullName>
    </recommendedName>
</protein>